<dbReference type="InterPro" id="IPR015410">
    <property type="entry name" value="DUF1985"/>
</dbReference>
<dbReference type="PANTHER" id="PTHR48449">
    <property type="entry name" value="DUF1985 DOMAIN-CONTAINING PROTEIN"/>
    <property type="match status" value="1"/>
</dbReference>
<reference evidence="2" key="1">
    <citation type="journal article" date="2014" name="Nat. Commun.">
        <title>The emerging biofuel crop Camelina sativa retains a highly undifferentiated hexaploid genome structure.</title>
        <authorList>
            <person name="Kagale S."/>
            <person name="Koh C."/>
            <person name="Nixon J."/>
            <person name="Bollina V."/>
            <person name="Clarke W.E."/>
            <person name="Tuteja R."/>
            <person name="Spillane C."/>
            <person name="Robinson S.J."/>
            <person name="Links M.G."/>
            <person name="Clarke C."/>
            <person name="Higgins E.E."/>
            <person name="Huebert T."/>
            <person name="Sharpe A.G."/>
            <person name="Parkin I.A."/>
        </authorList>
    </citation>
    <scope>NUCLEOTIDE SEQUENCE [LARGE SCALE GENOMIC DNA]</scope>
    <source>
        <strain evidence="2">cv. DH55</strain>
    </source>
</reference>
<dbReference type="PANTHER" id="PTHR48449:SF1">
    <property type="entry name" value="DUF1985 DOMAIN-CONTAINING PROTEIN"/>
    <property type="match status" value="1"/>
</dbReference>
<gene>
    <name evidence="3" type="primary">LOC104787508</name>
</gene>
<dbReference type="RefSeq" id="XP_010511412.1">
    <property type="nucleotide sequence ID" value="XM_010513110.2"/>
</dbReference>
<sequence>MLKLDKRLPKSKKMDAARRLQLALIVIVEGILLCDSSTVRASKKTVEMVKDVEAFAKYLWGRLSFGKTIKMVKVGDKVDCVDKLVDKLNQSHTATHGFTLAFQLLIFHAIPLLEKYLPEASDELTFTDPSVLQLTMLKTFHNSTIAQTEIDPTLQVQSILPSADRNFDIHDYSWSDEVDDVRVDYILGKLEDGHCFRKEDWQGGFAQLPMLTTTVVEKPKKLH</sequence>
<accession>A0ABM0Z791</accession>
<evidence type="ECO:0000313" key="2">
    <source>
        <dbReference type="Proteomes" id="UP000694864"/>
    </source>
</evidence>
<dbReference type="Proteomes" id="UP000694864">
    <property type="component" value="Chromosome 5"/>
</dbReference>
<reference evidence="3" key="2">
    <citation type="submission" date="2025-08" db="UniProtKB">
        <authorList>
            <consortium name="RefSeq"/>
        </authorList>
    </citation>
    <scope>IDENTIFICATION</scope>
    <source>
        <tissue evidence="3">Leaf</tissue>
    </source>
</reference>
<proteinExistence type="predicted"/>
<protein>
    <submittedName>
        <fullName evidence="3">Uncharacterized protein LOC104787508</fullName>
    </submittedName>
</protein>
<organism evidence="2 3">
    <name type="scientific">Camelina sativa</name>
    <name type="common">False flax</name>
    <name type="synonym">Myagrum sativum</name>
    <dbReference type="NCBI Taxonomy" id="90675"/>
    <lineage>
        <taxon>Eukaryota</taxon>
        <taxon>Viridiplantae</taxon>
        <taxon>Streptophyta</taxon>
        <taxon>Embryophyta</taxon>
        <taxon>Tracheophyta</taxon>
        <taxon>Spermatophyta</taxon>
        <taxon>Magnoliopsida</taxon>
        <taxon>eudicotyledons</taxon>
        <taxon>Gunneridae</taxon>
        <taxon>Pentapetalae</taxon>
        <taxon>rosids</taxon>
        <taxon>malvids</taxon>
        <taxon>Brassicales</taxon>
        <taxon>Brassicaceae</taxon>
        <taxon>Camelineae</taxon>
        <taxon>Camelina</taxon>
    </lineage>
</organism>
<name>A0ABM0Z791_CAMSA</name>
<evidence type="ECO:0000259" key="1">
    <source>
        <dbReference type="Pfam" id="PF09331"/>
    </source>
</evidence>
<evidence type="ECO:0000313" key="3">
    <source>
        <dbReference type="RefSeq" id="XP_010511412.1"/>
    </source>
</evidence>
<feature type="domain" description="DUF1985" evidence="1">
    <location>
        <begin position="7"/>
        <end position="70"/>
    </location>
</feature>
<dbReference type="GeneID" id="104787508"/>
<dbReference type="Pfam" id="PF09331">
    <property type="entry name" value="DUF1985"/>
    <property type="match status" value="1"/>
</dbReference>
<keyword evidence="2" id="KW-1185">Reference proteome</keyword>